<dbReference type="InterPro" id="IPR013154">
    <property type="entry name" value="ADH-like_N"/>
</dbReference>
<dbReference type="EMBL" id="LAQL01000009">
    <property type="protein sequence ID" value="KLN60051.1"/>
    <property type="molecule type" value="Genomic_DNA"/>
</dbReference>
<dbReference type="CDD" id="cd08241">
    <property type="entry name" value="QOR1"/>
    <property type="match status" value="1"/>
</dbReference>
<dbReference type="InterPro" id="IPR020843">
    <property type="entry name" value="ER"/>
</dbReference>
<sequence length="310" mass="33266">MDGLEFVDLDLGSRDGQHLVVDVKAAALNFSDLLMSEDKYQARPVRPFTPGQEIAGTVLSAPPESQWKPGDRVASKIPWGGFAEQALVPCETAFAIPDNISFELAAALPVTYTTSMVAFFDSTHLRPDQTVLVHAAAGGVGLAAVEIAKAIGARVIATASNEQKLDLAKEHGADICINYSDESWVQLVKDATNGVGADVIYDPVGGEIGLKSLRCLARNGVILIVGFASGTITEIPANRLMLKRASAKGVYWHHDHDAALIKNMMDKMFVMLEKGLLNPVVDTRFSLAQLPDAMQALQNRETTGKVVLTV</sequence>
<comment type="caution">
    <text evidence="2">The sequence shown here is derived from an EMBL/GenBank/DDBJ whole genome shotgun (WGS) entry which is preliminary data.</text>
</comment>
<dbReference type="PANTHER" id="PTHR43677">
    <property type="entry name" value="SHORT-CHAIN DEHYDROGENASE/REDUCTASE"/>
    <property type="match status" value="1"/>
</dbReference>
<feature type="domain" description="Enoyl reductase (ER)" evidence="1">
    <location>
        <begin position="1"/>
        <end position="308"/>
    </location>
</feature>
<protein>
    <recommendedName>
        <fullName evidence="1">Enoyl reductase (ER) domain-containing protein</fullName>
    </recommendedName>
</protein>
<reference evidence="2 3" key="1">
    <citation type="submission" date="2015-03" db="EMBL/GenBank/DDBJ databases">
        <title>Genome Sequence of Kiloniella spongiae MEBiC09566, isolated from a marine sponge.</title>
        <authorList>
            <person name="Shao Z."/>
            <person name="Wang L."/>
            <person name="Li X."/>
        </authorList>
    </citation>
    <scope>NUCLEOTIDE SEQUENCE [LARGE SCALE GENOMIC DNA]</scope>
    <source>
        <strain evidence="2 3">MEBiC09566</strain>
    </source>
</reference>
<dbReference type="InterPro" id="IPR036291">
    <property type="entry name" value="NAD(P)-bd_dom_sf"/>
</dbReference>
<dbReference type="Pfam" id="PF08240">
    <property type="entry name" value="ADH_N"/>
    <property type="match status" value="1"/>
</dbReference>
<evidence type="ECO:0000313" key="2">
    <source>
        <dbReference type="EMBL" id="KLN60051.1"/>
    </source>
</evidence>
<dbReference type="PANTHER" id="PTHR43677:SF4">
    <property type="entry name" value="QUINONE OXIDOREDUCTASE-LIKE PROTEIN 2"/>
    <property type="match status" value="1"/>
</dbReference>
<gene>
    <name evidence="2" type="ORF">WH96_14590</name>
</gene>
<dbReference type="STRING" id="1489064.WH96_14590"/>
<dbReference type="Gene3D" id="3.40.50.720">
    <property type="entry name" value="NAD(P)-binding Rossmann-like Domain"/>
    <property type="match status" value="1"/>
</dbReference>
<dbReference type="SMART" id="SM00829">
    <property type="entry name" value="PKS_ER"/>
    <property type="match status" value="1"/>
</dbReference>
<dbReference type="Proteomes" id="UP000035444">
    <property type="component" value="Unassembled WGS sequence"/>
</dbReference>
<dbReference type="Gene3D" id="3.90.180.10">
    <property type="entry name" value="Medium-chain alcohol dehydrogenases, catalytic domain"/>
    <property type="match status" value="1"/>
</dbReference>
<dbReference type="AlphaFoldDB" id="A0A0H2MCY2"/>
<evidence type="ECO:0000259" key="1">
    <source>
        <dbReference type="SMART" id="SM00829"/>
    </source>
</evidence>
<dbReference type="SUPFAM" id="SSF51735">
    <property type="entry name" value="NAD(P)-binding Rossmann-fold domains"/>
    <property type="match status" value="1"/>
</dbReference>
<organism evidence="2 3">
    <name type="scientific">Kiloniella spongiae</name>
    <dbReference type="NCBI Taxonomy" id="1489064"/>
    <lineage>
        <taxon>Bacteria</taxon>
        <taxon>Pseudomonadati</taxon>
        <taxon>Pseudomonadota</taxon>
        <taxon>Alphaproteobacteria</taxon>
        <taxon>Rhodospirillales</taxon>
        <taxon>Kiloniellaceae</taxon>
        <taxon>Kiloniella</taxon>
    </lineage>
</organism>
<name>A0A0H2MCY2_9PROT</name>
<dbReference type="InterPro" id="IPR051397">
    <property type="entry name" value="Zn-ADH-like_protein"/>
</dbReference>
<dbReference type="SUPFAM" id="SSF50129">
    <property type="entry name" value="GroES-like"/>
    <property type="match status" value="1"/>
</dbReference>
<keyword evidence="3" id="KW-1185">Reference proteome</keyword>
<evidence type="ECO:0000313" key="3">
    <source>
        <dbReference type="Proteomes" id="UP000035444"/>
    </source>
</evidence>
<proteinExistence type="predicted"/>
<dbReference type="Pfam" id="PF00107">
    <property type="entry name" value="ADH_zinc_N"/>
    <property type="match status" value="1"/>
</dbReference>
<dbReference type="InterPro" id="IPR013149">
    <property type="entry name" value="ADH-like_C"/>
</dbReference>
<accession>A0A0H2MCY2</accession>
<dbReference type="InterPro" id="IPR011032">
    <property type="entry name" value="GroES-like_sf"/>
</dbReference>
<dbReference type="GO" id="GO:0016491">
    <property type="term" value="F:oxidoreductase activity"/>
    <property type="evidence" value="ECO:0007669"/>
    <property type="project" value="InterPro"/>
</dbReference>